<proteinExistence type="predicted"/>
<dbReference type="Pfam" id="PF04991">
    <property type="entry name" value="LicD"/>
    <property type="match status" value="1"/>
</dbReference>
<reference evidence="2 3" key="1">
    <citation type="submission" date="2019-06" db="EMBL/GenBank/DDBJ databases">
        <title>Genome analyses of bacteria isolated from kimchi.</title>
        <authorList>
            <person name="Lee S."/>
            <person name="Ahn S."/>
            <person name="Roh S."/>
        </authorList>
    </citation>
    <scope>NUCLEOTIDE SEQUENCE [LARGE SCALE GENOMIC DNA]</scope>
    <source>
        <strain evidence="2 3">CBA3620</strain>
        <plasmid evidence="2 3">unnamed1</plasmid>
    </source>
</reference>
<protein>
    <recommendedName>
        <fullName evidence="1">LicD/FKTN/FKRP nucleotidyltransferase domain-containing protein</fullName>
    </recommendedName>
</protein>
<sequence length="295" mass="34172">MKFFNVKEASTEELRELQYKELEILKKFKKIADQNNISFFISGGTLIGAARSGGFIPWDDDIDVMMWRSDYERLYSLRNDIFKDTSLVLNRTDKKVNQHLTGMTLKDSKTVFINCHSLYEKGLTQSIGFDIMPLDYRPIGKLRSCLQMFFGAMFSLYNANRLPDHQGRFVRAVATVPLKILPDNLKFRLWKFAEERMIQLGNPSSDEAVELGVGIKALKRHIKSKWFSRTKLMKFEDVEMPVPVGYKEYLNAVVGDYMQMPPKETRIPKHNTVLVDTKVSYSDKLRLNLIAEMES</sequence>
<gene>
    <name evidence="2" type="ORF">FGL89_08015</name>
</gene>
<name>A0AAE6M4J3_LEUCA</name>
<dbReference type="GO" id="GO:0009100">
    <property type="term" value="P:glycoprotein metabolic process"/>
    <property type="evidence" value="ECO:0007669"/>
    <property type="project" value="UniProtKB-ARBA"/>
</dbReference>
<evidence type="ECO:0000313" key="3">
    <source>
        <dbReference type="Proteomes" id="UP000321332"/>
    </source>
</evidence>
<evidence type="ECO:0000313" key="2">
    <source>
        <dbReference type="EMBL" id="QEA34131.1"/>
    </source>
</evidence>
<dbReference type="RefSeq" id="WP_147000507.1">
    <property type="nucleotide sequence ID" value="NZ_CP042375.1"/>
</dbReference>
<accession>A0AAE6M4J3</accession>
<evidence type="ECO:0000259" key="1">
    <source>
        <dbReference type="Pfam" id="PF04991"/>
    </source>
</evidence>
<keyword evidence="2" id="KW-0614">Plasmid</keyword>
<dbReference type="AlphaFoldDB" id="A0AAE6M4J3"/>
<feature type="domain" description="LicD/FKTN/FKRP nucleotidyltransferase" evidence="1">
    <location>
        <begin position="33"/>
        <end position="252"/>
    </location>
</feature>
<dbReference type="GeneID" id="61187695"/>
<geneLocation type="plasmid" evidence="2 3">
    <name>unnamed1</name>
</geneLocation>
<dbReference type="InterPro" id="IPR007074">
    <property type="entry name" value="LicD/FKTN/FKRP_NTP_transf"/>
</dbReference>
<dbReference type="InterPro" id="IPR052942">
    <property type="entry name" value="LPS_cholinephosphotransferase"/>
</dbReference>
<dbReference type="EMBL" id="CP042375">
    <property type="protein sequence ID" value="QEA34131.1"/>
    <property type="molecule type" value="Genomic_DNA"/>
</dbReference>
<dbReference type="Proteomes" id="UP000321332">
    <property type="component" value="Plasmid unnamed1"/>
</dbReference>
<dbReference type="PANTHER" id="PTHR43404:SF2">
    <property type="entry name" value="LIPOPOLYSACCHARIDE CHOLINEPHOSPHOTRANSFERASE LICD"/>
    <property type="match status" value="1"/>
</dbReference>
<organism evidence="2 3">
    <name type="scientific">Leuconostoc carnosum</name>
    <dbReference type="NCBI Taxonomy" id="1252"/>
    <lineage>
        <taxon>Bacteria</taxon>
        <taxon>Bacillati</taxon>
        <taxon>Bacillota</taxon>
        <taxon>Bacilli</taxon>
        <taxon>Lactobacillales</taxon>
        <taxon>Lactobacillaceae</taxon>
        <taxon>Leuconostoc</taxon>
    </lineage>
</organism>
<dbReference type="PANTHER" id="PTHR43404">
    <property type="entry name" value="LIPOPOLYSACCHARIDE CHOLINEPHOSPHOTRANSFERASE LICD"/>
    <property type="match status" value="1"/>
</dbReference>